<feature type="region of interest" description="Disordered" evidence="1">
    <location>
        <begin position="1"/>
        <end position="41"/>
    </location>
</feature>
<accession>Q5YU64</accession>
<proteinExistence type="predicted"/>
<reference evidence="4 5" key="1">
    <citation type="journal article" date="2004" name="Proc. Natl. Acad. Sci. U.S.A.">
        <title>The complete genomic sequence of Nocardia farcinica IFM 10152.</title>
        <authorList>
            <person name="Ishikawa J."/>
            <person name="Yamashita A."/>
            <person name="Mikami Y."/>
            <person name="Hoshino Y."/>
            <person name="Kurita H."/>
            <person name="Hotta K."/>
            <person name="Shiba T."/>
            <person name="Hattori M."/>
        </authorList>
    </citation>
    <scope>NUCLEOTIDE SEQUENCE [LARGE SCALE GENOMIC DNA]</scope>
    <source>
        <strain evidence="4 5">IFM 10152</strain>
    </source>
</reference>
<evidence type="ECO:0000313" key="5">
    <source>
        <dbReference type="Proteomes" id="UP000006820"/>
    </source>
</evidence>
<keyword evidence="2" id="KW-1133">Transmembrane helix</keyword>
<feature type="transmembrane region" description="Helical" evidence="2">
    <location>
        <begin position="63"/>
        <end position="84"/>
    </location>
</feature>
<gene>
    <name evidence="4" type="ordered locus">NFA_34290</name>
</gene>
<keyword evidence="2" id="KW-0812">Transmembrane</keyword>
<organism evidence="4 5">
    <name type="scientific">Nocardia farcinica (strain IFM 10152)</name>
    <dbReference type="NCBI Taxonomy" id="247156"/>
    <lineage>
        <taxon>Bacteria</taxon>
        <taxon>Bacillati</taxon>
        <taxon>Actinomycetota</taxon>
        <taxon>Actinomycetes</taxon>
        <taxon>Mycobacteriales</taxon>
        <taxon>Nocardiaceae</taxon>
        <taxon>Nocardia</taxon>
    </lineage>
</organism>
<dbReference type="AlphaFoldDB" id="Q5YU64"/>
<dbReference type="KEGG" id="nfa:NFA_34290"/>
<evidence type="ECO:0000259" key="3">
    <source>
        <dbReference type="Pfam" id="PF26527"/>
    </source>
</evidence>
<name>Q5YU64_NOCFA</name>
<dbReference type="HOGENOM" id="CLU_1203817_0_0_11"/>
<feature type="domain" description="DUF8176" evidence="3">
    <location>
        <begin position="107"/>
        <end position="227"/>
    </location>
</feature>
<dbReference type="Pfam" id="PF26527">
    <property type="entry name" value="DUF8176"/>
    <property type="match status" value="1"/>
</dbReference>
<dbReference type="Proteomes" id="UP000006820">
    <property type="component" value="Chromosome"/>
</dbReference>
<evidence type="ECO:0000313" key="4">
    <source>
        <dbReference type="EMBL" id="BAD58277.1"/>
    </source>
</evidence>
<sequence>MGTVNRPDSGMRPHTPASSGERPPFDPLSDTPRPVRPPAFFPEDDVFARMIDRTPKRKPIARWAPVLLGSLAAVALVAAAVVFFRGAPDPQHTATDQPAPAQPAPADRCPAERVGERIQGNGVGGTDSGPAAIFAFQYAYYVQRSAELARAVVAPDAAVPTVAEIQRGIDSVPADTIHCVTISPGAGADQYRVVITEYRPGQAPVSYNPQVVSVATSADRTLITAIAADG</sequence>
<protein>
    <recommendedName>
        <fullName evidence="3">DUF8176 domain-containing protein</fullName>
    </recommendedName>
</protein>
<dbReference type="eggNOG" id="ENOG5033VEH">
    <property type="taxonomic scope" value="Bacteria"/>
</dbReference>
<dbReference type="EMBL" id="AP006618">
    <property type="protein sequence ID" value="BAD58277.1"/>
    <property type="molecule type" value="Genomic_DNA"/>
</dbReference>
<evidence type="ECO:0000256" key="1">
    <source>
        <dbReference type="SAM" id="MobiDB-lite"/>
    </source>
</evidence>
<keyword evidence="5" id="KW-1185">Reference proteome</keyword>
<keyword evidence="2" id="KW-0472">Membrane</keyword>
<evidence type="ECO:0000256" key="2">
    <source>
        <dbReference type="SAM" id="Phobius"/>
    </source>
</evidence>
<dbReference type="InterPro" id="IPR058489">
    <property type="entry name" value="DUF8176"/>
</dbReference>